<feature type="region of interest" description="Disordered" evidence="1">
    <location>
        <begin position="239"/>
        <end position="260"/>
    </location>
</feature>
<keyword evidence="3" id="KW-1185">Reference proteome</keyword>
<feature type="compositionally biased region" description="Low complexity" evidence="1">
    <location>
        <begin position="240"/>
        <end position="256"/>
    </location>
</feature>
<proteinExistence type="predicted"/>
<evidence type="ECO:0000256" key="1">
    <source>
        <dbReference type="SAM" id="MobiDB-lite"/>
    </source>
</evidence>
<name>A0ABQ4X2V5_9ASTR</name>
<protein>
    <submittedName>
        <fullName evidence="2">Uncharacterized protein</fullName>
    </submittedName>
</protein>
<comment type="caution">
    <text evidence="2">The sequence shown here is derived from an EMBL/GenBank/DDBJ whole genome shotgun (WGS) entry which is preliminary data.</text>
</comment>
<reference evidence="2" key="2">
    <citation type="submission" date="2022-01" db="EMBL/GenBank/DDBJ databases">
        <authorList>
            <person name="Yamashiro T."/>
            <person name="Shiraishi A."/>
            <person name="Satake H."/>
            <person name="Nakayama K."/>
        </authorList>
    </citation>
    <scope>NUCLEOTIDE SEQUENCE</scope>
</reference>
<evidence type="ECO:0000313" key="3">
    <source>
        <dbReference type="Proteomes" id="UP001151760"/>
    </source>
</evidence>
<gene>
    <name evidence="2" type="ORF">Tco_0654241</name>
</gene>
<dbReference type="EMBL" id="BQNB010009151">
    <property type="protein sequence ID" value="GJS59457.1"/>
    <property type="molecule type" value="Genomic_DNA"/>
</dbReference>
<sequence length="315" mass="35898">MGYKMIKLLLDSKFISAANEYLLVILEWDVYTAVGSWNSSTTWLLEQELREHGLLSIRPAIYVGRSQGCGLFLDSGLCLEQILTDPQQECCYISMVGTYFLAMQKQTRVATSKYEGRRICCAASCCGHLLWIQNQIIQVQVLVVLWRFDKDLGESLRRVIDVLESNPVTYIVHSLVGHVVRQCKVSTAGQSLYRYRDVEEKYRQGKCIFFLMMLMGIDSLLIRAIFDAITAYGVNEGDLTEPSPSTTIPDSIPESSGGNLGVEKKYPLRKKVLLQMLELKLESEEDSTMDLECLDLSRDTCRLEPKDWMEMRRIS</sequence>
<organism evidence="2 3">
    <name type="scientific">Tanacetum coccineum</name>
    <dbReference type="NCBI Taxonomy" id="301880"/>
    <lineage>
        <taxon>Eukaryota</taxon>
        <taxon>Viridiplantae</taxon>
        <taxon>Streptophyta</taxon>
        <taxon>Embryophyta</taxon>
        <taxon>Tracheophyta</taxon>
        <taxon>Spermatophyta</taxon>
        <taxon>Magnoliopsida</taxon>
        <taxon>eudicotyledons</taxon>
        <taxon>Gunneridae</taxon>
        <taxon>Pentapetalae</taxon>
        <taxon>asterids</taxon>
        <taxon>campanulids</taxon>
        <taxon>Asterales</taxon>
        <taxon>Asteraceae</taxon>
        <taxon>Asteroideae</taxon>
        <taxon>Anthemideae</taxon>
        <taxon>Anthemidinae</taxon>
        <taxon>Tanacetum</taxon>
    </lineage>
</organism>
<dbReference type="Proteomes" id="UP001151760">
    <property type="component" value="Unassembled WGS sequence"/>
</dbReference>
<evidence type="ECO:0000313" key="2">
    <source>
        <dbReference type="EMBL" id="GJS59457.1"/>
    </source>
</evidence>
<reference evidence="2" key="1">
    <citation type="journal article" date="2022" name="Int. J. Mol. Sci.">
        <title>Draft Genome of Tanacetum Coccineum: Genomic Comparison of Closely Related Tanacetum-Family Plants.</title>
        <authorList>
            <person name="Yamashiro T."/>
            <person name="Shiraishi A."/>
            <person name="Nakayama K."/>
            <person name="Satake H."/>
        </authorList>
    </citation>
    <scope>NUCLEOTIDE SEQUENCE</scope>
</reference>
<accession>A0ABQ4X2V5</accession>